<dbReference type="Pfam" id="PF14734">
    <property type="entry name" value="DUF4469"/>
    <property type="match status" value="1"/>
</dbReference>
<sequence length="231" mass="25000">MIRYSLVENNLTPDPDDHVAGVQPIGTKTMEQVVDMMISRGSTVTKAEALSVFEELTLAMVQVVRDGYNVVTPLFNASVSIVGVFTNANDVFNPSRHELKVRIKPGLRMKEAVNKMKVEKVATVKPMPVLQSFKDITSATESDVLTPGGVGQIMGTNLKFNSAEATQGVFFTGSNGTTIKAETIVSNMPSEVIFVIPATLTAGTYSISVRSVLKNTKDLREGFLIDDVTVK</sequence>
<dbReference type="InterPro" id="IPR049893">
    <property type="entry name" value="Bvu_2165-like_IHF-HU-DNA_bdg"/>
</dbReference>
<feature type="domain" description="DUF4469" evidence="1">
    <location>
        <begin position="132"/>
        <end position="219"/>
    </location>
</feature>
<evidence type="ECO:0000313" key="3">
    <source>
        <dbReference type="EMBL" id="AYB34068.1"/>
    </source>
</evidence>
<dbReference type="EMBL" id="CP032382">
    <property type="protein sequence ID" value="AYB34068.1"/>
    <property type="molecule type" value="Genomic_DNA"/>
</dbReference>
<name>A0A385SZ90_9BACT</name>
<gene>
    <name evidence="3" type="ORF">D4L85_27350</name>
</gene>
<dbReference type="AlphaFoldDB" id="A0A385SZ90"/>
<keyword evidence="4" id="KW-1185">Reference proteome</keyword>
<dbReference type="KEGG" id="chk:D4L85_27350"/>
<evidence type="ECO:0000259" key="2">
    <source>
        <dbReference type="Pfam" id="PF14848"/>
    </source>
</evidence>
<organism evidence="3 4">
    <name type="scientific">Chryseolinea soli</name>
    <dbReference type="NCBI Taxonomy" id="2321403"/>
    <lineage>
        <taxon>Bacteria</taxon>
        <taxon>Pseudomonadati</taxon>
        <taxon>Bacteroidota</taxon>
        <taxon>Cytophagia</taxon>
        <taxon>Cytophagales</taxon>
        <taxon>Fulvivirgaceae</taxon>
        <taxon>Chryseolinea</taxon>
    </lineage>
</organism>
<dbReference type="InterPro" id="IPR027824">
    <property type="entry name" value="DUF4469"/>
</dbReference>
<dbReference type="CDD" id="cd12843">
    <property type="entry name" value="Bvu_2165_C_like"/>
    <property type="match status" value="1"/>
</dbReference>
<dbReference type="Pfam" id="PF14848">
    <property type="entry name" value="HU-DNA_bdg"/>
    <property type="match status" value="1"/>
</dbReference>
<protein>
    <submittedName>
        <fullName evidence="3">DUF4469 domain-containing protein</fullName>
    </submittedName>
</protein>
<accession>A0A385SZ90</accession>
<dbReference type="OrthoDB" id="1115271at2"/>
<dbReference type="Gene3D" id="2.70.50.70">
    <property type="match status" value="1"/>
</dbReference>
<reference evidence="4" key="1">
    <citation type="submission" date="2018-09" db="EMBL/GenBank/DDBJ databases">
        <title>Chryseolinea sp. KIS68-18 isolated from soil.</title>
        <authorList>
            <person name="Weon H.-Y."/>
            <person name="Kwon S.-W."/>
            <person name="Lee S.A."/>
        </authorList>
    </citation>
    <scope>NUCLEOTIDE SEQUENCE [LARGE SCALE GENOMIC DNA]</scope>
    <source>
        <strain evidence="4">KIS68-18</strain>
    </source>
</reference>
<proteinExistence type="predicted"/>
<evidence type="ECO:0000313" key="4">
    <source>
        <dbReference type="Proteomes" id="UP000266183"/>
    </source>
</evidence>
<dbReference type="RefSeq" id="WP_119757292.1">
    <property type="nucleotide sequence ID" value="NZ_CP032382.1"/>
</dbReference>
<evidence type="ECO:0000259" key="1">
    <source>
        <dbReference type="Pfam" id="PF14734"/>
    </source>
</evidence>
<dbReference type="Proteomes" id="UP000266183">
    <property type="component" value="Chromosome"/>
</dbReference>
<feature type="domain" description="Bvu-2165-like IHF-HU-like DNA-binding" evidence="2">
    <location>
        <begin position="1"/>
        <end position="120"/>
    </location>
</feature>